<reference evidence="3" key="1">
    <citation type="submission" date="2020-09" db="EMBL/GenBank/DDBJ databases">
        <title>A novel bacterium of genus Paenibacillus, isolated from South China Sea.</title>
        <authorList>
            <person name="Huang H."/>
            <person name="Mo K."/>
            <person name="Hu Y."/>
        </authorList>
    </citation>
    <scope>NUCLEOTIDE SEQUENCE</scope>
    <source>
        <strain evidence="3">IB182493</strain>
    </source>
</reference>
<dbReference type="InterPro" id="IPR051450">
    <property type="entry name" value="Gfo/Idh/MocA_Oxidoreductases"/>
</dbReference>
<dbReference type="PANTHER" id="PTHR43377">
    <property type="entry name" value="BILIVERDIN REDUCTASE A"/>
    <property type="match status" value="1"/>
</dbReference>
<evidence type="ECO:0000259" key="2">
    <source>
        <dbReference type="Pfam" id="PF22725"/>
    </source>
</evidence>
<sequence>MKLALIGAGQRGMIYAGYAQARAEIAAVVEPDDGRRKAAADAYAIPEEMQFESTEQFYRLGKICDAVIISSMDRDHYRQSMEALELGYDILLEKPISPSPEETLHIQRKANETGSKVIVCHVLRYTNFFAEIKRIVDGGELGKIITIQHDENIGNFHMAHAFVRGNWRRSDLASPLIMQKSCHDMDILAWLVDSEAKRISSYGGLTYFKEENAPAESGERCLDCKAAAECRFDAAKAYLPIRGQWPATVVTADQSEEGLRKALATSPYGRCVYRCDNDVCDHQVSLIEFKNGVTVTFNLSGFTSKMYRTIKIMCEHGEIRGDDSLNLIEITRFSSNAVDRSEQTVIRPAAVSGGHNGGDAGLMEDFLTILERGDGGGGSRSSIDRSVESHMMAYAAERARVTGETIDIDRLKEELRSKLATEPFPILERT</sequence>
<dbReference type="Gene3D" id="3.40.50.720">
    <property type="entry name" value="NAD(P)-binding Rossmann-like Domain"/>
    <property type="match status" value="1"/>
</dbReference>
<comment type="caution">
    <text evidence="3">The sequence shown here is derived from an EMBL/GenBank/DDBJ whole genome shotgun (WGS) entry which is preliminary data.</text>
</comment>
<feature type="domain" description="Gfo/Idh/MocA-like oxidoreductase N-terminal" evidence="1">
    <location>
        <begin position="2"/>
        <end position="120"/>
    </location>
</feature>
<accession>A0A927H475</accession>
<keyword evidence="4" id="KW-1185">Reference proteome</keyword>
<name>A0A927H475_9BACL</name>
<dbReference type="GO" id="GO:0000166">
    <property type="term" value="F:nucleotide binding"/>
    <property type="evidence" value="ECO:0007669"/>
    <property type="project" value="InterPro"/>
</dbReference>
<dbReference type="AlphaFoldDB" id="A0A927H475"/>
<dbReference type="EMBL" id="JACXIY010000001">
    <property type="protein sequence ID" value="MBD2867077.1"/>
    <property type="molecule type" value="Genomic_DNA"/>
</dbReference>
<dbReference type="Pfam" id="PF22725">
    <property type="entry name" value="GFO_IDH_MocA_C3"/>
    <property type="match status" value="1"/>
</dbReference>
<feature type="domain" description="GFO/IDH/MocA-like oxidoreductase" evidence="2">
    <location>
        <begin position="129"/>
        <end position="320"/>
    </location>
</feature>
<dbReference type="Proteomes" id="UP000632125">
    <property type="component" value="Unassembled WGS sequence"/>
</dbReference>
<dbReference type="InterPro" id="IPR055170">
    <property type="entry name" value="GFO_IDH_MocA-like_dom"/>
</dbReference>
<proteinExistence type="predicted"/>
<dbReference type="RefSeq" id="WP_190857335.1">
    <property type="nucleotide sequence ID" value="NZ_JACXIY010000001.1"/>
</dbReference>
<evidence type="ECO:0000259" key="1">
    <source>
        <dbReference type="Pfam" id="PF01408"/>
    </source>
</evidence>
<protein>
    <submittedName>
        <fullName evidence="3">Gfo/Idh/MocA family oxidoreductase</fullName>
    </submittedName>
</protein>
<dbReference type="InterPro" id="IPR036291">
    <property type="entry name" value="NAD(P)-bd_dom_sf"/>
</dbReference>
<evidence type="ECO:0000313" key="3">
    <source>
        <dbReference type="EMBL" id="MBD2867077.1"/>
    </source>
</evidence>
<dbReference type="SUPFAM" id="SSF55347">
    <property type="entry name" value="Glyceraldehyde-3-phosphate dehydrogenase-like, C-terminal domain"/>
    <property type="match status" value="1"/>
</dbReference>
<dbReference type="Gene3D" id="3.30.360.10">
    <property type="entry name" value="Dihydrodipicolinate Reductase, domain 2"/>
    <property type="match status" value="1"/>
</dbReference>
<dbReference type="SUPFAM" id="SSF51735">
    <property type="entry name" value="NAD(P)-binding Rossmann-fold domains"/>
    <property type="match status" value="1"/>
</dbReference>
<dbReference type="InterPro" id="IPR000683">
    <property type="entry name" value="Gfo/Idh/MocA-like_OxRdtase_N"/>
</dbReference>
<dbReference type="PANTHER" id="PTHR43377:SF2">
    <property type="entry name" value="BINDING ROSSMANN FOLD OXIDOREDUCTASE, PUTATIVE (AFU_ORTHOLOGUE AFUA_4G00560)-RELATED"/>
    <property type="match status" value="1"/>
</dbReference>
<gene>
    <name evidence="3" type="ORF">IDH41_00695</name>
</gene>
<evidence type="ECO:0000313" key="4">
    <source>
        <dbReference type="Proteomes" id="UP000632125"/>
    </source>
</evidence>
<organism evidence="3 4">
    <name type="scientific">Paenibacillus arenilitoris</name>
    <dbReference type="NCBI Taxonomy" id="2772299"/>
    <lineage>
        <taxon>Bacteria</taxon>
        <taxon>Bacillati</taxon>
        <taxon>Bacillota</taxon>
        <taxon>Bacilli</taxon>
        <taxon>Bacillales</taxon>
        <taxon>Paenibacillaceae</taxon>
        <taxon>Paenibacillus</taxon>
    </lineage>
</organism>
<dbReference type="Pfam" id="PF01408">
    <property type="entry name" value="GFO_IDH_MocA"/>
    <property type="match status" value="1"/>
</dbReference>